<keyword evidence="2" id="KW-0812">Transmembrane</keyword>
<feature type="compositionally biased region" description="Low complexity" evidence="1">
    <location>
        <begin position="1056"/>
        <end position="1079"/>
    </location>
</feature>
<dbReference type="InterPro" id="IPR011990">
    <property type="entry name" value="TPR-like_helical_dom_sf"/>
</dbReference>
<sequence>MLLSWAHMPGAPILLLLCMVPLFCSTKETASVTKQSQQYLNKEDYVAIENLPRTLANANISVAYLCTAPCTVHLDVMASSEFRTGIVVFKNRWKNERNLHHLRRRSVKLRFPSSMVYRDDFLMKSSIDIHYAVVRAWVVHNLEVDTRVRHNESMFYAVAKTYAVLDTNPPHRRPYKDHHICMSWFYELIQRLEDKAILVCPLESDVITILPFPLASSNEHSGLIKIFEPFTNRDLETRRRQFVKNYPMFTLSMWIYLLNFCTSNECGIFHHVDTNKMYASPLLFLNNKGQVHAQLQLITGNDAATLTKFSLPLYQWFRLDVTISRKMLILDTLIGHELESHYSHSYSVDKDIYFDDTNGYMALGGSKYVVGIDGFFGPVKYYRLQALHMDQIFNPLPDDNIYHQIEDYYSRCLHVRERVQVLFSILQDRHDLETKCQAKNYYKDLYLRYEEKQTTKMAPWTQEEQNKYSNLIRLLSTYDGLSGDFYNDPVSQFGKYIFEETMKNLSYSLHHLRDAVANLLDASCSGYHKASYLLSVMYEIGLGVPANPDEALLYSLVGAQGDDRLGLLKLGYKHLQGIDHHSLDLDVAFSYYINVAKKTITDRLARNAEQAFVETIRLMDEDILKEQTRENDDLFLWLKQNAERGDVYAQHRLAQMLFWGQQGVSKNTRAAVEWYEQGALENEEPVLMYDYAVLLFKGDGVPKNKKLALKLMKKSAAKGQVEALNGLGWYYHHFRKDYIRAVKYWRKAYDKGNIEAAFNLGVLHLHGTYPGQVGVNETQAYEFMSKASEGGHIEASINVAQYLITGILEGVPRDPETAIFLAKFVAEQNGNIGLVIRKAVNAYLDGALDEAFLNFILTAEAGVEMSQSNVAYLCEEHLELSTVPLGDICIWRYYNLSVHQYNPSNYALLKMGDMYYYGDKSQHKDLELSMKMYTQAALQGESQGFYNLAQLAQEGISIPEYLLRHLNIETSLYRNNRSLAIELYERCQNESAEESISPCTLVLLYLQLSDTWQFIRNSSLVYILGTIILATFILQCVYTLQENISQSRRANNVQHSSPPEDNPSTTPTPEPTETSVGSSFAPPNSENGNLSLTR</sequence>
<keyword evidence="5" id="KW-1185">Reference proteome</keyword>
<evidence type="ECO:0008006" key="6">
    <source>
        <dbReference type="Google" id="ProtNLM"/>
    </source>
</evidence>
<protein>
    <recommendedName>
        <fullName evidence="6">Protein sel-1 homolog 3</fullName>
    </recommendedName>
</protein>
<dbReference type="Pfam" id="PF08238">
    <property type="entry name" value="Sel1"/>
    <property type="match status" value="7"/>
</dbReference>
<dbReference type="PANTHER" id="PTHR44444">
    <property type="entry name" value="PROTEIN SEL-1 HOMOLOG 3"/>
    <property type="match status" value="1"/>
</dbReference>
<reference evidence="4" key="1">
    <citation type="thesis" date="2020" institute="ProQuest LLC" country="789 East Eisenhower Parkway, Ann Arbor, MI, USA">
        <title>Comparative Genomics and Chromosome Evolution.</title>
        <authorList>
            <person name="Mudd A.B."/>
        </authorList>
    </citation>
    <scope>NUCLEOTIDE SEQUENCE</scope>
    <source>
        <strain evidence="4">HN-11 Male</strain>
        <tissue evidence="4">Kidney and liver</tissue>
    </source>
</reference>
<keyword evidence="3" id="KW-0732">Signal</keyword>
<evidence type="ECO:0000256" key="3">
    <source>
        <dbReference type="SAM" id="SignalP"/>
    </source>
</evidence>
<feature type="chain" id="PRO_5035235359" description="Protein sel-1 homolog 3" evidence="3">
    <location>
        <begin position="27"/>
        <end position="1094"/>
    </location>
</feature>
<keyword evidence="2" id="KW-1133">Transmembrane helix</keyword>
<dbReference type="Proteomes" id="UP000770717">
    <property type="component" value="Unassembled WGS sequence"/>
</dbReference>
<comment type="caution">
    <text evidence="4">The sequence shown here is derived from an EMBL/GenBank/DDBJ whole genome shotgun (WGS) entry which is preliminary data.</text>
</comment>
<name>A0A8J6F3B8_ELECQ</name>
<dbReference type="EMBL" id="WNTK01000007">
    <property type="protein sequence ID" value="KAG9479651.1"/>
    <property type="molecule type" value="Genomic_DNA"/>
</dbReference>
<gene>
    <name evidence="4" type="ORF">GDO78_011596</name>
</gene>
<feature type="region of interest" description="Disordered" evidence="1">
    <location>
        <begin position="1048"/>
        <end position="1094"/>
    </location>
</feature>
<dbReference type="AlphaFoldDB" id="A0A8J6F3B8"/>
<keyword evidence="2" id="KW-0472">Membrane</keyword>
<dbReference type="OrthoDB" id="272077at2759"/>
<evidence type="ECO:0000313" key="5">
    <source>
        <dbReference type="Proteomes" id="UP000770717"/>
    </source>
</evidence>
<feature type="transmembrane region" description="Helical" evidence="2">
    <location>
        <begin position="1020"/>
        <end position="1040"/>
    </location>
</feature>
<evidence type="ECO:0000313" key="4">
    <source>
        <dbReference type="EMBL" id="KAG9479651.1"/>
    </source>
</evidence>
<proteinExistence type="predicted"/>
<accession>A0A8J6F3B8</accession>
<dbReference type="Gene3D" id="1.25.40.10">
    <property type="entry name" value="Tetratricopeptide repeat domain"/>
    <property type="match status" value="4"/>
</dbReference>
<dbReference type="PANTHER" id="PTHR44444:SF1">
    <property type="entry name" value="PROTEIN SEL-1 HOMOLOG 3"/>
    <property type="match status" value="1"/>
</dbReference>
<dbReference type="SUPFAM" id="SSF81901">
    <property type="entry name" value="HCP-like"/>
    <property type="match status" value="4"/>
</dbReference>
<feature type="compositionally biased region" description="Polar residues" evidence="1">
    <location>
        <begin position="1081"/>
        <end position="1094"/>
    </location>
</feature>
<dbReference type="SMART" id="SM00671">
    <property type="entry name" value="SEL1"/>
    <property type="match status" value="8"/>
</dbReference>
<dbReference type="InterPro" id="IPR042756">
    <property type="entry name" value="Sel-1L3"/>
</dbReference>
<evidence type="ECO:0000256" key="2">
    <source>
        <dbReference type="SAM" id="Phobius"/>
    </source>
</evidence>
<organism evidence="4 5">
    <name type="scientific">Eleutherodactylus coqui</name>
    <name type="common">Puerto Rican coqui</name>
    <dbReference type="NCBI Taxonomy" id="57060"/>
    <lineage>
        <taxon>Eukaryota</taxon>
        <taxon>Metazoa</taxon>
        <taxon>Chordata</taxon>
        <taxon>Craniata</taxon>
        <taxon>Vertebrata</taxon>
        <taxon>Euteleostomi</taxon>
        <taxon>Amphibia</taxon>
        <taxon>Batrachia</taxon>
        <taxon>Anura</taxon>
        <taxon>Neobatrachia</taxon>
        <taxon>Hyloidea</taxon>
        <taxon>Eleutherodactylidae</taxon>
        <taxon>Eleutherodactylinae</taxon>
        <taxon>Eleutherodactylus</taxon>
        <taxon>Eleutherodactylus</taxon>
    </lineage>
</organism>
<dbReference type="InterPro" id="IPR006597">
    <property type="entry name" value="Sel1-like"/>
</dbReference>
<evidence type="ECO:0000256" key="1">
    <source>
        <dbReference type="SAM" id="MobiDB-lite"/>
    </source>
</evidence>
<feature type="signal peptide" evidence="3">
    <location>
        <begin position="1"/>
        <end position="26"/>
    </location>
</feature>